<keyword evidence="2" id="KW-1185">Reference proteome</keyword>
<organism evidence="1 2">
    <name type="scientific">Handroanthus impetiginosus</name>
    <dbReference type="NCBI Taxonomy" id="429701"/>
    <lineage>
        <taxon>Eukaryota</taxon>
        <taxon>Viridiplantae</taxon>
        <taxon>Streptophyta</taxon>
        <taxon>Embryophyta</taxon>
        <taxon>Tracheophyta</taxon>
        <taxon>Spermatophyta</taxon>
        <taxon>Magnoliopsida</taxon>
        <taxon>eudicotyledons</taxon>
        <taxon>Gunneridae</taxon>
        <taxon>Pentapetalae</taxon>
        <taxon>asterids</taxon>
        <taxon>lamiids</taxon>
        <taxon>Lamiales</taxon>
        <taxon>Bignoniaceae</taxon>
        <taxon>Crescentiina</taxon>
        <taxon>Tabebuia alliance</taxon>
        <taxon>Handroanthus</taxon>
    </lineage>
</organism>
<evidence type="ECO:0000313" key="2">
    <source>
        <dbReference type="Proteomes" id="UP000231279"/>
    </source>
</evidence>
<protein>
    <submittedName>
        <fullName evidence="1">Uncharacterized protein</fullName>
    </submittedName>
</protein>
<proteinExistence type="predicted"/>
<accession>A0A2G9H9B3</accession>
<gene>
    <name evidence="1" type="ORF">CDL12_13230</name>
</gene>
<dbReference type="Proteomes" id="UP000231279">
    <property type="component" value="Unassembled WGS sequence"/>
</dbReference>
<dbReference type="AlphaFoldDB" id="A0A2G9H9B3"/>
<dbReference type="EMBL" id="NKXS01002346">
    <property type="protein sequence ID" value="PIN14112.1"/>
    <property type="molecule type" value="Genomic_DNA"/>
</dbReference>
<reference evidence="2" key="1">
    <citation type="journal article" date="2018" name="Gigascience">
        <title>Genome assembly of the Pink Ipe (Handroanthus impetiginosus, Bignoniaceae), a highly valued, ecologically keystone Neotropical timber forest tree.</title>
        <authorList>
            <person name="Silva-Junior O.B."/>
            <person name="Grattapaglia D."/>
            <person name="Novaes E."/>
            <person name="Collevatti R.G."/>
        </authorList>
    </citation>
    <scope>NUCLEOTIDE SEQUENCE [LARGE SCALE GENOMIC DNA]</scope>
    <source>
        <strain evidence="2">cv. UFG-1</strain>
    </source>
</reference>
<evidence type="ECO:0000313" key="1">
    <source>
        <dbReference type="EMBL" id="PIN14112.1"/>
    </source>
</evidence>
<name>A0A2G9H9B3_9LAMI</name>
<sequence>MGASIMGKVGLSLLIPVFSLCPVFKVIFAAVEGFILWMGRGGFGNSLIIGGSHQIIQVEQLSLSFPLEQSAFSGHKNILPGNLYFKRQQEYVKYFWNIITTPFNEKMMYNG</sequence>
<comment type="caution">
    <text evidence="1">The sequence shown here is derived from an EMBL/GenBank/DDBJ whole genome shotgun (WGS) entry which is preliminary data.</text>
</comment>